<dbReference type="InterPro" id="IPR019587">
    <property type="entry name" value="Polyketide_cyclase/dehydratase"/>
</dbReference>
<name>A0A373FMQ8_COMTE</name>
<reference evidence="1 2" key="1">
    <citation type="submission" date="2018-08" db="EMBL/GenBank/DDBJ databases">
        <title>Comamonas testosteroni strain SWCO2.</title>
        <authorList>
            <person name="Jiang N."/>
            <person name="Zhang X.Z."/>
        </authorList>
    </citation>
    <scope>NUCLEOTIDE SEQUENCE [LARGE SCALE GENOMIC DNA]</scope>
    <source>
        <strain evidence="1 2">SWCO2</strain>
    </source>
</reference>
<dbReference type="CDD" id="cd07822">
    <property type="entry name" value="SRPBCC_4"/>
    <property type="match status" value="1"/>
</dbReference>
<gene>
    <name evidence="1" type="ORF">DZC30_09310</name>
</gene>
<evidence type="ECO:0000313" key="2">
    <source>
        <dbReference type="Proteomes" id="UP000261948"/>
    </source>
</evidence>
<dbReference type="InterPro" id="IPR023393">
    <property type="entry name" value="START-like_dom_sf"/>
</dbReference>
<comment type="caution">
    <text evidence="1">The sequence shown here is derived from an EMBL/GenBank/DDBJ whole genome shotgun (WGS) entry which is preliminary data.</text>
</comment>
<protein>
    <submittedName>
        <fullName evidence="1">SRPBCC domain-containing protein</fullName>
    </submittedName>
</protein>
<sequence length="159" mass="18561">MTKAANLVTSIKVEINAPASVVWEVLADLENYRLWNRFCPDIRCTLKLYDPVEMKTRHPLTGEIWPVNEYLVAFEPEQLLSWEQRPVPENKDAARRDQYIEAIDENRCTYFTTDQFLGLNADTIMREHGEWVKIAFDQVAMDLKSRAEELHFARTKASI</sequence>
<organism evidence="1 2">
    <name type="scientific">Comamonas testosteroni</name>
    <name type="common">Pseudomonas testosteroni</name>
    <dbReference type="NCBI Taxonomy" id="285"/>
    <lineage>
        <taxon>Bacteria</taxon>
        <taxon>Pseudomonadati</taxon>
        <taxon>Pseudomonadota</taxon>
        <taxon>Betaproteobacteria</taxon>
        <taxon>Burkholderiales</taxon>
        <taxon>Comamonadaceae</taxon>
        <taxon>Comamonas</taxon>
    </lineage>
</organism>
<dbReference type="SUPFAM" id="SSF55961">
    <property type="entry name" value="Bet v1-like"/>
    <property type="match status" value="1"/>
</dbReference>
<dbReference type="Pfam" id="PF10604">
    <property type="entry name" value="Polyketide_cyc2"/>
    <property type="match status" value="1"/>
</dbReference>
<keyword evidence="2" id="KW-1185">Reference proteome</keyword>
<evidence type="ECO:0000313" key="1">
    <source>
        <dbReference type="EMBL" id="RGE45441.1"/>
    </source>
</evidence>
<dbReference type="OrthoDB" id="191189at2"/>
<dbReference type="AlphaFoldDB" id="A0A373FMQ8"/>
<dbReference type="Proteomes" id="UP000261948">
    <property type="component" value="Unassembled WGS sequence"/>
</dbReference>
<accession>A0A373FMQ8</accession>
<proteinExistence type="predicted"/>
<dbReference type="EMBL" id="QURR01000009">
    <property type="protein sequence ID" value="RGE45441.1"/>
    <property type="molecule type" value="Genomic_DNA"/>
</dbReference>
<dbReference type="Gene3D" id="3.30.530.20">
    <property type="match status" value="1"/>
</dbReference>